<dbReference type="PANTHER" id="PTHR35145:SF1">
    <property type="entry name" value="CYTOPLASMIC PROTEIN"/>
    <property type="match status" value="1"/>
</dbReference>
<dbReference type="RefSeq" id="WP_129832371.1">
    <property type="nucleotide sequence ID" value="NZ_CP035704.1"/>
</dbReference>
<keyword evidence="2" id="KW-1185">Reference proteome</keyword>
<protein>
    <submittedName>
        <fullName evidence="1">MmcQ/YjbR family DNA-binding protein</fullName>
    </submittedName>
</protein>
<gene>
    <name evidence="1" type="ORF">ELE36_06880</name>
</gene>
<dbReference type="InterPro" id="IPR058532">
    <property type="entry name" value="YjbR/MT2646/Rv2570-like"/>
</dbReference>
<keyword evidence="1" id="KW-0238">DNA-binding</keyword>
<evidence type="ECO:0000313" key="1">
    <source>
        <dbReference type="EMBL" id="QBB70112.1"/>
    </source>
</evidence>
<name>A0A411HHU8_9GAMM</name>
<dbReference type="KEGG" id="xbc:ELE36_06880"/>
<evidence type="ECO:0000313" key="2">
    <source>
        <dbReference type="Proteomes" id="UP000291562"/>
    </source>
</evidence>
<dbReference type="Proteomes" id="UP000291562">
    <property type="component" value="Chromosome"/>
</dbReference>
<dbReference type="Gene3D" id="3.90.1150.30">
    <property type="match status" value="1"/>
</dbReference>
<dbReference type="InterPro" id="IPR007351">
    <property type="entry name" value="YjbR"/>
</dbReference>
<proteinExistence type="predicted"/>
<dbReference type="GO" id="GO:0003677">
    <property type="term" value="F:DNA binding"/>
    <property type="evidence" value="ECO:0007669"/>
    <property type="project" value="UniProtKB-KW"/>
</dbReference>
<dbReference type="Pfam" id="PF04237">
    <property type="entry name" value="YjbR"/>
    <property type="match status" value="1"/>
</dbReference>
<dbReference type="InterPro" id="IPR038056">
    <property type="entry name" value="YjbR-like_sf"/>
</dbReference>
<organism evidence="1 2">
    <name type="scientific">Pseudolysobacter antarcticus</name>
    <dbReference type="NCBI Taxonomy" id="2511995"/>
    <lineage>
        <taxon>Bacteria</taxon>
        <taxon>Pseudomonadati</taxon>
        <taxon>Pseudomonadota</taxon>
        <taxon>Gammaproteobacteria</taxon>
        <taxon>Lysobacterales</taxon>
        <taxon>Rhodanobacteraceae</taxon>
        <taxon>Pseudolysobacter</taxon>
    </lineage>
</organism>
<dbReference type="SUPFAM" id="SSF142906">
    <property type="entry name" value="YjbR-like"/>
    <property type="match status" value="1"/>
</dbReference>
<dbReference type="EMBL" id="CP035704">
    <property type="protein sequence ID" value="QBB70112.1"/>
    <property type="molecule type" value="Genomic_DNA"/>
</dbReference>
<accession>A0A411HHU8</accession>
<dbReference type="AlphaFoldDB" id="A0A411HHU8"/>
<dbReference type="OrthoDB" id="9804614at2"/>
<dbReference type="PANTHER" id="PTHR35145">
    <property type="entry name" value="CYTOPLASMIC PROTEIN-RELATED"/>
    <property type="match status" value="1"/>
</dbReference>
<sequence length="119" mass="13284">MDASALEKLCADWPGVTRSIKWDDDLVFSVASKMFVMLCLHGPDRGRLSFKVEPERFLELSDQPGMMPAPYIARAFWISVVEPQRFGDAVLATHVRQSYALVRAKLSKKIQSGLAALSD</sequence>
<reference evidence="1 2" key="1">
    <citation type="submission" date="2019-01" db="EMBL/GenBank/DDBJ databases">
        <title>Pseudolysobacter antarctica gen. nov., sp. nov., isolated from Fildes Peninsula, Antarctica.</title>
        <authorList>
            <person name="Wei Z."/>
            <person name="Peng F."/>
        </authorList>
    </citation>
    <scope>NUCLEOTIDE SEQUENCE [LARGE SCALE GENOMIC DNA]</scope>
    <source>
        <strain evidence="1 2">AQ6-296</strain>
    </source>
</reference>